<dbReference type="KEGG" id="fau:Fraau_1743"/>
<dbReference type="InterPro" id="IPR041354">
    <property type="entry name" value="4PPT_N"/>
</dbReference>
<gene>
    <name evidence="4" type="ordered locus">Fraau_1743</name>
</gene>
<organism evidence="4 5">
    <name type="scientific">Frateuria aurantia (strain ATCC 33424 / DSM 6220 / KCTC 2777 / LMG 1558 / NBRC 3245 / NCIMB 13370)</name>
    <name type="common">Acetobacter aurantius</name>
    <dbReference type="NCBI Taxonomy" id="767434"/>
    <lineage>
        <taxon>Bacteria</taxon>
        <taxon>Pseudomonadati</taxon>
        <taxon>Pseudomonadota</taxon>
        <taxon>Gammaproteobacteria</taxon>
        <taxon>Lysobacterales</taxon>
        <taxon>Rhodanobacteraceae</taxon>
        <taxon>Frateuria</taxon>
    </lineage>
</organism>
<keyword evidence="2" id="KW-0460">Magnesium</keyword>
<keyword evidence="2" id="KW-0479">Metal-binding</keyword>
<evidence type="ECO:0000313" key="4">
    <source>
        <dbReference type="EMBL" id="AFC86150.1"/>
    </source>
</evidence>
<feature type="binding site" evidence="1">
    <location>
        <position position="160"/>
    </location>
    <ligand>
        <name>CoA</name>
        <dbReference type="ChEBI" id="CHEBI:57287"/>
    </ligand>
</feature>
<dbReference type="AlphaFoldDB" id="H8KYS9"/>
<sequence length="229" mass="25124">MAVRESRPDRLLRQALRLPAGMGIDVGLNGPAPPPAPYHWLPSRIRQASSKRRPALAGSFCARRALSRAGYAGTAKVKTEPDGPAIWPEGWTGSIGCADIGAVAVAAPSHAGEWLGVDLSVPLTELQRRWLEPLLATRAELEALTSRSTETLSLLYSAKEALQRALQPLLGDIPDYQAMRCVRMDGEWLWFEPAVDMDPHWPAQRLVKVRYLSTGQWVLTVASSLQQID</sequence>
<protein>
    <submittedName>
        <fullName evidence="4">Phosphopantetheinyl transferase component of siderophore synthetase</fullName>
    </submittedName>
</protein>
<reference evidence="4" key="1">
    <citation type="submission" date="2012-02" db="EMBL/GenBank/DDBJ databases">
        <title>The complete genome of Frateuria aurantia DSM 6220.</title>
        <authorList>
            <consortium name="US DOE Joint Genome Institute (JGI-PGF)"/>
            <person name="Lucas S."/>
            <person name="Copeland A."/>
            <person name="Lapidus A."/>
            <person name="Glavina del Rio T."/>
            <person name="Dalin E."/>
            <person name="Tice H."/>
            <person name="Bruce D."/>
            <person name="Goodwin L."/>
            <person name="Pitluck S."/>
            <person name="Peters L."/>
            <person name="Ovchinnikova G."/>
            <person name="Teshima H."/>
            <person name="Kyrpides N."/>
            <person name="Mavromatis K."/>
            <person name="Ivanova N."/>
            <person name="Brettin T."/>
            <person name="Detter J.C."/>
            <person name="Han C."/>
            <person name="Larimer F."/>
            <person name="Land M."/>
            <person name="Hauser L."/>
            <person name="Markowitz V."/>
            <person name="Cheng J.-F."/>
            <person name="Hugenholtz P."/>
            <person name="Woyke T."/>
            <person name="Wu D."/>
            <person name="Brambilla E."/>
            <person name="Klenk H.-P."/>
            <person name="Eisen J.A."/>
        </authorList>
    </citation>
    <scope>NUCLEOTIDE SEQUENCE</scope>
    <source>
        <strain evidence="4">DSM 6220</strain>
    </source>
</reference>
<dbReference type="STRING" id="767434.Fraau_1743"/>
<proteinExistence type="predicted"/>
<feature type="domain" description="4'-phosphopantetheinyl transferase N-terminal" evidence="3">
    <location>
        <begin position="45"/>
        <end position="107"/>
    </location>
</feature>
<dbReference type="PANTHER" id="PTHR38096">
    <property type="entry name" value="ENTEROBACTIN SYNTHASE COMPONENT D"/>
    <property type="match status" value="1"/>
</dbReference>
<dbReference type="GO" id="GO:0005886">
    <property type="term" value="C:plasma membrane"/>
    <property type="evidence" value="ECO:0007669"/>
    <property type="project" value="TreeGrafter"/>
</dbReference>
<dbReference type="GO" id="GO:0008897">
    <property type="term" value="F:holo-[acyl-carrier-protein] synthase activity"/>
    <property type="evidence" value="ECO:0007669"/>
    <property type="project" value="TreeGrafter"/>
</dbReference>
<dbReference type="OrthoDB" id="8210607at2"/>
<evidence type="ECO:0000259" key="3">
    <source>
        <dbReference type="Pfam" id="PF17837"/>
    </source>
</evidence>
<keyword evidence="4" id="KW-0808">Transferase</keyword>
<dbReference type="eggNOG" id="COG2977">
    <property type="taxonomic scope" value="Bacteria"/>
</dbReference>
<dbReference type="Pfam" id="PF17837">
    <property type="entry name" value="4PPT_N"/>
    <property type="match status" value="1"/>
</dbReference>
<dbReference type="HOGENOM" id="CLU_1208323_0_0_6"/>
<dbReference type="EMBL" id="CP003350">
    <property type="protein sequence ID" value="AFC86150.1"/>
    <property type="molecule type" value="Genomic_DNA"/>
</dbReference>
<dbReference type="Proteomes" id="UP000005234">
    <property type="component" value="Chromosome"/>
</dbReference>
<dbReference type="PANTHER" id="PTHR38096:SF1">
    <property type="entry name" value="ENTEROBACTIN SYNTHASE COMPONENT D"/>
    <property type="match status" value="1"/>
</dbReference>
<feature type="binding site" evidence="2">
    <location>
        <position position="118"/>
    </location>
    <ligand>
        <name>Mg(2+)</name>
        <dbReference type="ChEBI" id="CHEBI:18420"/>
    </ligand>
</feature>
<evidence type="ECO:0000313" key="5">
    <source>
        <dbReference type="Proteomes" id="UP000005234"/>
    </source>
</evidence>
<feature type="binding site" evidence="1">
    <location>
        <position position="52"/>
    </location>
    <ligand>
        <name>CoA</name>
        <dbReference type="ChEBI" id="CHEBI:57287"/>
    </ligand>
</feature>
<feature type="binding site" evidence="1">
    <location>
        <position position="118"/>
    </location>
    <ligand>
        <name>CoA</name>
        <dbReference type="ChEBI" id="CHEBI:57287"/>
    </ligand>
</feature>
<comment type="cofactor">
    <cofactor evidence="2">
        <name>Mg(2+)</name>
        <dbReference type="ChEBI" id="CHEBI:18420"/>
    </cofactor>
</comment>
<keyword evidence="5" id="KW-1185">Reference proteome</keyword>
<accession>H8KYS9</accession>
<dbReference type="InterPro" id="IPR003542">
    <property type="entry name" value="Enbac_synth_compD-like"/>
</dbReference>
<evidence type="ECO:0000256" key="1">
    <source>
        <dbReference type="PIRSR" id="PIRSR603542-1"/>
    </source>
</evidence>
<dbReference type="GO" id="GO:0046872">
    <property type="term" value="F:metal ion binding"/>
    <property type="evidence" value="ECO:0007669"/>
    <property type="project" value="UniProtKB-KW"/>
</dbReference>
<dbReference type="GO" id="GO:0009239">
    <property type="term" value="P:enterobactin biosynthetic process"/>
    <property type="evidence" value="ECO:0007669"/>
    <property type="project" value="InterPro"/>
</dbReference>
<evidence type="ECO:0000256" key="2">
    <source>
        <dbReference type="PIRSR" id="PIRSR603542-2"/>
    </source>
</evidence>
<dbReference type="RefSeq" id="WP_014403155.1">
    <property type="nucleotide sequence ID" value="NC_017033.1"/>
</dbReference>
<name>H8KYS9_FRAAD</name>
<dbReference type="GO" id="GO:0009366">
    <property type="term" value="C:enterobactin synthetase complex"/>
    <property type="evidence" value="ECO:0007669"/>
    <property type="project" value="InterPro"/>
</dbReference>